<dbReference type="Proteomes" id="UP000828390">
    <property type="component" value="Unassembled WGS sequence"/>
</dbReference>
<organism evidence="4 5">
    <name type="scientific">Dreissena polymorpha</name>
    <name type="common">Zebra mussel</name>
    <name type="synonym">Mytilus polymorpha</name>
    <dbReference type="NCBI Taxonomy" id="45954"/>
    <lineage>
        <taxon>Eukaryota</taxon>
        <taxon>Metazoa</taxon>
        <taxon>Spiralia</taxon>
        <taxon>Lophotrochozoa</taxon>
        <taxon>Mollusca</taxon>
        <taxon>Bivalvia</taxon>
        <taxon>Autobranchia</taxon>
        <taxon>Heteroconchia</taxon>
        <taxon>Euheterodonta</taxon>
        <taxon>Imparidentia</taxon>
        <taxon>Neoheterodontei</taxon>
        <taxon>Myida</taxon>
        <taxon>Dreissenoidea</taxon>
        <taxon>Dreissenidae</taxon>
        <taxon>Dreissena</taxon>
    </lineage>
</organism>
<comment type="caution">
    <text evidence="4">The sequence shown here is derived from an EMBL/GenBank/DDBJ whole genome shotgun (WGS) entry which is preliminary data.</text>
</comment>
<evidence type="ECO:0000256" key="1">
    <source>
        <dbReference type="ARBA" id="ARBA00022614"/>
    </source>
</evidence>
<dbReference type="Pfam" id="PF13855">
    <property type="entry name" value="LRR_8"/>
    <property type="match status" value="1"/>
</dbReference>
<evidence type="ECO:0000256" key="2">
    <source>
        <dbReference type="ARBA" id="ARBA00022729"/>
    </source>
</evidence>
<dbReference type="GO" id="GO:0005886">
    <property type="term" value="C:plasma membrane"/>
    <property type="evidence" value="ECO:0007669"/>
    <property type="project" value="TreeGrafter"/>
</dbReference>
<accession>A0A9D4J3U2</accession>
<reference evidence="4" key="1">
    <citation type="journal article" date="2019" name="bioRxiv">
        <title>The Genome of the Zebra Mussel, Dreissena polymorpha: A Resource for Invasive Species Research.</title>
        <authorList>
            <person name="McCartney M.A."/>
            <person name="Auch B."/>
            <person name="Kono T."/>
            <person name="Mallez S."/>
            <person name="Zhang Y."/>
            <person name="Obille A."/>
            <person name="Becker A."/>
            <person name="Abrahante J.E."/>
            <person name="Garbe J."/>
            <person name="Badalamenti J.P."/>
            <person name="Herman A."/>
            <person name="Mangelson H."/>
            <person name="Liachko I."/>
            <person name="Sullivan S."/>
            <person name="Sone E.D."/>
            <person name="Koren S."/>
            <person name="Silverstein K.A.T."/>
            <person name="Beckman K.B."/>
            <person name="Gohl D.M."/>
        </authorList>
    </citation>
    <scope>NUCLEOTIDE SEQUENCE</scope>
    <source>
        <strain evidence="4">Duluth1</strain>
        <tissue evidence="4">Whole animal</tissue>
    </source>
</reference>
<evidence type="ECO:0000313" key="5">
    <source>
        <dbReference type="Proteomes" id="UP000828390"/>
    </source>
</evidence>
<sequence length="377" mass="42985">MQLRSLNCSYNIYLGSNNMSQIAHYAFRGIEAHIDELYLDTNSLHSLPKAIGSIINLKLLNIDGNPIVSLNPSVMAKIGHSLKYFSVSMASFQKWPTELPLLYELYQLGLYDIPWQSLDSSAFRGLTRMESLTVELSNLTKIPNAFCALPPLKLLVMRSNYFLNESKSDVFEPCSPLAGTPHVEVIYYDNNHVDYFPNIFAMFPSVNTICMPFNGMRFMNAEKFKDNFSVEGLYLSPNQFRQIPSGLNIFKKLNILDLHDNLIEFIEDNDLIGLRNLLYFDLSYNPIQFITNKAFQNNKKLTYVDLSYTLLTTIPAAVTMLPALNILRLEANDIKCTCELASLKNWNVSFINIYGLCYLTNEPIEKFIITYIDAGKC</sequence>
<dbReference type="EMBL" id="JAIWYP010000007">
    <property type="protein sequence ID" value="KAH3798801.1"/>
    <property type="molecule type" value="Genomic_DNA"/>
</dbReference>
<keyword evidence="1" id="KW-0433">Leucine-rich repeat</keyword>
<dbReference type="PANTHER" id="PTHR24369">
    <property type="entry name" value="ANTIGEN BSP, PUTATIVE-RELATED"/>
    <property type="match status" value="1"/>
</dbReference>
<name>A0A9D4J3U2_DREPO</name>
<dbReference type="InterPro" id="IPR003591">
    <property type="entry name" value="Leu-rich_rpt_typical-subtyp"/>
</dbReference>
<evidence type="ECO:0000256" key="3">
    <source>
        <dbReference type="ARBA" id="ARBA00022737"/>
    </source>
</evidence>
<dbReference type="InterPro" id="IPR001611">
    <property type="entry name" value="Leu-rich_rpt"/>
</dbReference>
<proteinExistence type="predicted"/>
<dbReference type="InterPro" id="IPR032675">
    <property type="entry name" value="LRR_dom_sf"/>
</dbReference>
<dbReference type="SMART" id="SM00369">
    <property type="entry name" value="LRR_TYP"/>
    <property type="match status" value="4"/>
</dbReference>
<keyword evidence="2" id="KW-0732">Signal</keyword>
<dbReference type="AlphaFoldDB" id="A0A9D4J3U2"/>
<keyword evidence="5" id="KW-1185">Reference proteome</keyword>
<reference evidence="4" key="2">
    <citation type="submission" date="2020-11" db="EMBL/GenBank/DDBJ databases">
        <authorList>
            <person name="McCartney M.A."/>
            <person name="Auch B."/>
            <person name="Kono T."/>
            <person name="Mallez S."/>
            <person name="Becker A."/>
            <person name="Gohl D.M."/>
            <person name="Silverstein K.A.T."/>
            <person name="Koren S."/>
            <person name="Bechman K.B."/>
            <person name="Herman A."/>
            <person name="Abrahante J.E."/>
            <person name="Garbe J."/>
        </authorList>
    </citation>
    <scope>NUCLEOTIDE SEQUENCE</scope>
    <source>
        <strain evidence="4">Duluth1</strain>
        <tissue evidence="4">Whole animal</tissue>
    </source>
</reference>
<gene>
    <name evidence="4" type="ORF">DPMN_152404</name>
</gene>
<dbReference type="SUPFAM" id="SSF52058">
    <property type="entry name" value="L domain-like"/>
    <property type="match status" value="1"/>
</dbReference>
<protein>
    <submittedName>
        <fullName evidence="4">Uncharacterized protein</fullName>
    </submittedName>
</protein>
<keyword evidence="3" id="KW-0677">Repeat</keyword>
<evidence type="ECO:0000313" key="4">
    <source>
        <dbReference type="EMBL" id="KAH3798801.1"/>
    </source>
</evidence>
<dbReference type="PANTHER" id="PTHR24369:SF210">
    <property type="entry name" value="CHAOPTIN-RELATED"/>
    <property type="match status" value="1"/>
</dbReference>
<dbReference type="InterPro" id="IPR050541">
    <property type="entry name" value="LRR_TM_domain-containing"/>
</dbReference>
<dbReference type="OrthoDB" id="6078330at2759"/>
<dbReference type="Gene3D" id="3.80.10.10">
    <property type="entry name" value="Ribonuclease Inhibitor"/>
    <property type="match status" value="2"/>
</dbReference>